<sequence length="109" mass="12537">MVLFWDSDFQVFIRALAWGVILLGNFLTHMRNHSDTGTKRTFSTSLFYEIARTLDTGVNRAWIVLRRRGGLESILNGVSLDTDRERGRLTFLETLSIFVGGLQWGVSWR</sequence>
<evidence type="ECO:0000256" key="1">
    <source>
        <dbReference type="SAM" id="Phobius"/>
    </source>
</evidence>
<evidence type="ECO:0000313" key="3">
    <source>
        <dbReference type="Proteomes" id="UP001345963"/>
    </source>
</evidence>
<proteinExistence type="predicted"/>
<keyword evidence="1" id="KW-0812">Transmembrane</keyword>
<dbReference type="Proteomes" id="UP001345963">
    <property type="component" value="Unassembled WGS sequence"/>
</dbReference>
<accession>A0ABU7B7R6</accession>
<dbReference type="EMBL" id="JAHUTI010041083">
    <property type="protein sequence ID" value="MED6245685.1"/>
    <property type="molecule type" value="Genomic_DNA"/>
</dbReference>
<organism evidence="2 3">
    <name type="scientific">Ataeniobius toweri</name>
    <dbReference type="NCBI Taxonomy" id="208326"/>
    <lineage>
        <taxon>Eukaryota</taxon>
        <taxon>Metazoa</taxon>
        <taxon>Chordata</taxon>
        <taxon>Craniata</taxon>
        <taxon>Vertebrata</taxon>
        <taxon>Euteleostomi</taxon>
        <taxon>Actinopterygii</taxon>
        <taxon>Neopterygii</taxon>
        <taxon>Teleostei</taxon>
        <taxon>Neoteleostei</taxon>
        <taxon>Acanthomorphata</taxon>
        <taxon>Ovalentaria</taxon>
        <taxon>Atherinomorphae</taxon>
        <taxon>Cyprinodontiformes</taxon>
        <taxon>Goodeidae</taxon>
        <taxon>Ataeniobius</taxon>
    </lineage>
</organism>
<keyword evidence="3" id="KW-1185">Reference proteome</keyword>
<name>A0ABU7B7R6_9TELE</name>
<gene>
    <name evidence="2" type="ORF">ATANTOWER_006594</name>
</gene>
<reference evidence="2 3" key="1">
    <citation type="submission" date="2021-07" db="EMBL/GenBank/DDBJ databases">
        <authorList>
            <person name="Palmer J.M."/>
        </authorList>
    </citation>
    <scope>NUCLEOTIDE SEQUENCE [LARGE SCALE GENOMIC DNA]</scope>
    <source>
        <strain evidence="2 3">AT_MEX2019</strain>
        <tissue evidence="2">Muscle</tissue>
    </source>
</reference>
<evidence type="ECO:0000313" key="2">
    <source>
        <dbReference type="EMBL" id="MED6245685.1"/>
    </source>
</evidence>
<keyword evidence="1" id="KW-0472">Membrane</keyword>
<comment type="caution">
    <text evidence="2">The sequence shown here is derived from an EMBL/GenBank/DDBJ whole genome shotgun (WGS) entry which is preliminary data.</text>
</comment>
<feature type="transmembrane region" description="Helical" evidence="1">
    <location>
        <begin position="12"/>
        <end position="30"/>
    </location>
</feature>
<protein>
    <submittedName>
        <fullName evidence="2">Uncharacterized protein</fullName>
    </submittedName>
</protein>
<keyword evidence="1" id="KW-1133">Transmembrane helix</keyword>